<feature type="signal peptide" evidence="2">
    <location>
        <begin position="1"/>
        <end position="19"/>
    </location>
</feature>
<feature type="region of interest" description="Disordered" evidence="1">
    <location>
        <begin position="881"/>
        <end position="903"/>
    </location>
</feature>
<organism evidence="4 5">
    <name type="scientific">Pontiella sulfatireligans</name>
    <dbReference type="NCBI Taxonomy" id="2750658"/>
    <lineage>
        <taxon>Bacteria</taxon>
        <taxon>Pseudomonadati</taxon>
        <taxon>Kiritimatiellota</taxon>
        <taxon>Kiritimatiellia</taxon>
        <taxon>Kiritimatiellales</taxon>
        <taxon>Pontiellaceae</taxon>
        <taxon>Pontiella</taxon>
    </lineage>
</organism>
<dbReference type="SUPFAM" id="SSF103515">
    <property type="entry name" value="Autotransporter"/>
    <property type="match status" value="1"/>
</dbReference>
<sequence length="1172" mass="123258">MKRLVIALLTVAWSGMAWAQRTLTTLTPSTTSRSTLTTAWYLPYFNSASGGNLTTIGEGEDLWLRDESQITNKFVTSGDSAFMRGGSEDDLVIYINAQMTGRIFSVGNGGDDWYDDGENFANNNTWIIGQDDPLLSSVTGKSVDRSNVRQRVDDNAVSIFIRASTSDTDPEKNMGSYTFEEGNYYGGSGRFAGVIQYANNVEIKGASFKGGAFDSEALDEGTIVSGTAPVGLWVGNLKGALMISNDTDNVNDNFEAGDFTSDGTATGGGTYSQGSPLNGGAGLYATTIAGGTTIHGGTFIGSQEIGNNLRTLEYTDFDTIDAYVSAFGGAGAQLESAGTVTIHDGDFIGGDAGIVTVGGPNATAASVGGAGLYIHSSGTTKISGGTYEAGRSGSATIVAGGYYLFDEDGTVTEASPSDENGQATAYGASGILLNGNGATTISNVTATASSGASARSSSDAQAYGGSGITAIDTALTIESGTFTGADGGNATGEGNVIAIGGSGVYSSGGDLTIKGGEFYAGAGGTINGTADDGNIGIMVLDGSLNISEAVTDTLIEGDIAFGNTAAETLAITGGTITGDILKWGAGKATVRVSTNANYSGSFVQTEGAVSVELSNSEEAKFFSDVAIVNSAMSFDKATGFQGEEKVVTKEGSSFVLYGTNSTLTFNQLSLELSENSEIDAGYGQITTVGGNLEMMDNSTISFSTNFLTKNAGSLTVGGDLILTNRGSKIVAGGIADTTEGSYQVASSANVILASESFTNTLRDVVKADFGWLTQLDSADTNGGITVNWKYKSISDSEKLMDLDPRLLSLIDNSITNSTSEKFYDLNSLGEASGTENINYAAGQLPDIADSAFQVQQGIADQLASRSTDFRIMNGFASSRKPFTPSGVAGPDAASKQDGAPEKDLQGWIRGYGSLGDRDKDGAFSDYDSDTWGTIVGLDKSFGNLLVGVAGGYARTHIDASQTYKTDTDTKHGSVYSSIGFERLYFDASANYAWLDTDEENSTTRGSIDATSMSGYIGGGMVFKFKDRFAITPAASFLASHYDQDSYTRKNDLLGQMKVDSYDEDSYLSSLGVNIASVHHIDIFSKGFAFSPELRMHWLHEFNDDLDDGSFTLQGQDFPLFVRSRDENSFRFGLGLDLWHWRYQNTKFEFDYDGMFSDNYTQHMFSGKIGIQF</sequence>
<dbReference type="InterPro" id="IPR036709">
    <property type="entry name" value="Autotransporte_beta_dom_sf"/>
</dbReference>
<evidence type="ECO:0000256" key="1">
    <source>
        <dbReference type="SAM" id="MobiDB-lite"/>
    </source>
</evidence>
<keyword evidence="2" id="KW-0732">Signal</keyword>
<accession>A0A6C2UJH4</accession>
<dbReference type="NCBIfam" id="TIGR01414">
    <property type="entry name" value="autotrans_barl"/>
    <property type="match status" value="1"/>
</dbReference>
<feature type="domain" description="Autotransporter" evidence="3">
    <location>
        <begin position="899"/>
        <end position="1172"/>
    </location>
</feature>
<evidence type="ECO:0000313" key="5">
    <source>
        <dbReference type="Proteomes" id="UP000346198"/>
    </source>
</evidence>
<dbReference type="SMART" id="SM00869">
    <property type="entry name" value="Autotransporter"/>
    <property type="match status" value="1"/>
</dbReference>
<evidence type="ECO:0000259" key="3">
    <source>
        <dbReference type="PROSITE" id="PS51208"/>
    </source>
</evidence>
<dbReference type="PROSITE" id="PS51208">
    <property type="entry name" value="AUTOTRANSPORTER"/>
    <property type="match status" value="1"/>
</dbReference>
<dbReference type="Pfam" id="PF03797">
    <property type="entry name" value="Autotransporter"/>
    <property type="match status" value="1"/>
</dbReference>
<feature type="chain" id="PRO_5025655141" evidence="2">
    <location>
        <begin position="20"/>
        <end position="1172"/>
    </location>
</feature>
<dbReference type="EMBL" id="CAAHFH010000001">
    <property type="protein sequence ID" value="VGO20109.1"/>
    <property type="molecule type" value="Genomic_DNA"/>
</dbReference>
<keyword evidence="5" id="KW-1185">Reference proteome</keyword>
<dbReference type="InterPro" id="IPR006315">
    <property type="entry name" value="OM_autotransptr_brl_dom"/>
</dbReference>
<dbReference type="RefSeq" id="WP_136061551.1">
    <property type="nucleotide sequence ID" value="NZ_CAAHFH010000001.1"/>
</dbReference>
<name>A0A6C2UJH4_9BACT</name>
<dbReference type="Proteomes" id="UP000346198">
    <property type="component" value="Unassembled WGS sequence"/>
</dbReference>
<proteinExistence type="predicted"/>
<dbReference type="AlphaFoldDB" id="A0A6C2UJH4"/>
<dbReference type="GO" id="GO:0019867">
    <property type="term" value="C:outer membrane"/>
    <property type="evidence" value="ECO:0007669"/>
    <property type="project" value="InterPro"/>
</dbReference>
<evidence type="ECO:0000256" key="2">
    <source>
        <dbReference type="SAM" id="SignalP"/>
    </source>
</evidence>
<gene>
    <name evidence="4" type="primary">ompB_2</name>
    <name evidence="4" type="ORF">SCARR_02169</name>
</gene>
<protein>
    <submittedName>
        <fullName evidence="4">Outer membrane protein B</fullName>
    </submittedName>
</protein>
<reference evidence="4 5" key="1">
    <citation type="submission" date="2019-04" db="EMBL/GenBank/DDBJ databases">
        <authorList>
            <person name="Van Vliet M D."/>
        </authorList>
    </citation>
    <scope>NUCLEOTIDE SEQUENCE [LARGE SCALE GENOMIC DNA]</scope>
    <source>
        <strain evidence="4 5">F21</strain>
    </source>
</reference>
<dbReference type="Gene3D" id="2.40.128.130">
    <property type="entry name" value="Autotransporter beta-domain"/>
    <property type="match status" value="1"/>
</dbReference>
<dbReference type="InterPro" id="IPR005546">
    <property type="entry name" value="Autotransporte_beta"/>
</dbReference>
<evidence type="ECO:0000313" key="4">
    <source>
        <dbReference type="EMBL" id="VGO20109.1"/>
    </source>
</evidence>